<sequence length="88" mass="10257">MFTKEPCKGFGGEIRKWREESQISQEEFAWLLATDVASVERLEKEGLYPSSYMISLIADGLNMNVQKVEDRIWCDTPDQCEHLNWRDG</sequence>
<dbReference type="InterPro" id="IPR001387">
    <property type="entry name" value="Cro/C1-type_HTH"/>
</dbReference>
<dbReference type="CDD" id="cd00093">
    <property type="entry name" value="HTH_XRE"/>
    <property type="match status" value="1"/>
</dbReference>
<gene>
    <name evidence="2" type="ORF">SAMN05421677_12510</name>
</gene>
<name>A0A1H0U9Y6_HALAD</name>
<evidence type="ECO:0000259" key="1">
    <source>
        <dbReference type="PROSITE" id="PS50943"/>
    </source>
</evidence>
<dbReference type="SUPFAM" id="SSF47413">
    <property type="entry name" value="lambda repressor-like DNA-binding domains"/>
    <property type="match status" value="1"/>
</dbReference>
<protein>
    <recommendedName>
        <fullName evidence="1">HTH cro/C1-type domain-containing protein</fullName>
    </recommendedName>
</protein>
<dbReference type="GO" id="GO:0003677">
    <property type="term" value="F:DNA binding"/>
    <property type="evidence" value="ECO:0007669"/>
    <property type="project" value="InterPro"/>
</dbReference>
<dbReference type="RefSeq" id="WP_089654472.1">
    <property type="nucleotide sequence ID" value="NZ_FNIZ01000025.1"/>
</dbReference>
<dbReference type="InterPro" id="IPR010982">
    <property type="entry name" value="Lambda_DNA-bd_dom_sf"/>
</dbReference>
<dbReference type="STRING" id="240303.SAMN05421677_12510"/>
<dbReference type="PROSITE" id="PS50943">
    <property type="entry name" value="HTH_CROC1"/>
    <property type="match status" value="1"/>
</dbReference>
<evidence type="ECO:0000313" key="3">
    <source>
        <dbReference type="Proteomes" id="UP000198860"/>
    </source>
</evidence>
<dbReference type="Gene3D" id="1.10.260.40">
    <property type="entry name" value="lambda repressor-like DNA-binding domains"/>
    <property type="match status" value="1"/>
</dbReference>
<organism evidence="2 3">
    <name type="scientific">Halobacillus aidingensis</name>
    <dbReference type="NCBI Taxonomy" id="240303"/>
    <lineage>
        <taxon>Bacteria</taxon>
        <taxon>Bacillati</taxon>
        <taxon>Bacillota</taxon>
        <taxon>Bacilli</taxon>
        <taxon>Bacillales</taxon>
        <taxon>Bacillaceae</taxon>
        <taxon>Halobacillus</taxon>
    </lineage>
</organism>
<accession>A0A1H0U9Y6</accession>
<dbReference type="EMBL" id="FNIZ01000025">
    <property type="protein sequence ID" value="SDP63087.1"/>
    <property type="molecule type" value="Genomic_DNA"/>
</dbReference>
<evidence type="ECO:0000313" key="2">
    <source>
        <dbReference type="EMBL" id="SDP63087.1"/>
    </source>
</evidence>
<dbReference type="OrthoDB" id="9814553at2"/>
<dbReference type="Proteomes" id="UP000198860">
    <property type="component" value="Unassembled WGS sequence"/>
</dbReference>
<reference evidence="3" key="1">
    <citation type="submission" date="2016-10" db="EMBL/GenBank/DDBJ databases">
        <authorList>
            <person name="Varghese N."/>
            <person name="Submissions S."/>
        </authorList>
    </citation>
    <scope>NUCLEOTIDE SEQUENCE [LARGE SCALE GENOMIC DNA]</scope>
    <source>
        <strain evidence="3">CGMCC 1.3703</strain>
    </source>
</reference>
<proteinExistence type="predicted"/>
<dbReference type="AlphaFoldDB" id="A0A1H0U9Y6"/>
<feature type="domain" description="HTH cro/C1-type" evidence="1">
    <location>
        <begin position="14"/>
        <end position="68"/>
    </location>
</feature>
<keyword evidence="3" id="KW-1185">Reference proteome</keyword>